<proteinExistence type="predicted"/>
<evidence type="ECO:0000313" key="2">
    <source>
        <dbReference type="Proteomes" id="UP001153148"/>
    </source>
</evidence>
<protein>
    <submittedName>
        <fullName evidence="1">Uncharacterized protein</fullName>
    </submittedName>
</protein>
<gene>
    <name evidence="1" type="ORF">TPAB3V08_LOCUS10689</name>
</gene>
<accession>A0ABN7PC33</accession>
<evidence type="ECO:0000313" key="1">
    <source>
        <dbReference type="EMBL" id="CAG2063742.1"/>
    </source>
</evidence>
<dbReference type="EMBL" id="CAJPIN010028598">
    <property type="protein sequence ID" value="CAG2063742.1"/>
    <property type="molecule type" value="Genomic_DNA"/>
</dbReference>
<reference evidence="1" key="1">
    <citation type="submission" date="2021-03" db="EMBL/GenBank/DDBJ databases">
        <authorList>
            <person name="Tran Van P."/>
        </authorList>
    </citation>
    <scope>NUCLEOTIDE SEQUENCE</scope>
</reference>
<dbReference type="Proteomes" id="UP001153148">
    <property type="component" value="Unassembled WGS sequence"/>
</dbReference>
<name>A0ABN7PC33_TIMPD</name>
<organism evidence="1 2">
    <name type="scientific">Timema podura</name>
    <name type="common">Walking stick</name>
    <dbReference type="NCBI Taxonomy" id="61482"/>
    <lineage>
        <taxon>Eukaryota</taxon>
        <taxon>Metazoa</taxon>
        <taxon>Ecdysozoa</taxon>
        <taxon>Arthropoda</taxon>
        <taxon>Hexapoda</taxon>
        <taxon>Insecta</taxon>
        <taxon>Pterygota</taxon>
        <taxon>Neoptera</taxon>
        <taxon>Polyneoptera</taxon>
        <taxon>Phasmatodea</taxon>
        <taxon>Timematodea</taxon>
        <taxon>Timematoidea</taxon>
        <taxon>Timematidae</taxon>
        <taxon>Timema</taxon>
    </lineage>
</organism>
<comment type="caution">
    <text evidence="1">The sequence shown here is derived from an EMBL/GenBank/DDBJ whole genome shotgun (WGS) entry which is preliminary data.</text>
</comment>
<keyword evidence="2" id="KW-1185">Reference proteome</keyword>
<sequence>MLTGKVKAALRGHSACVRDVSWHPYRTEIISSGATTARQQLLTDYHSVELAGNHRQLHLLRKIRTNPIRIHEQISHL</sequence>